<dbReference type="Pfam" id="PF00717">
    <property type="entry name" value="Peptidase_S24"/>
    <property type="match status" value="1"/>
</dbReference>
<evidence type="ECO:0000259" key="5">
    <source>
        <dbReference type="Pfam" id="PF00717"/>
    </source>
</evidence>
<comment type="caution">
    <text evidence="6">The sequence shown here is derived from an EMBL/GenBank/DDBJ whole genome shotgun (WGS) entry which is preliminary data.</text>
</comment>
<dbReference type="InterPro" id="IPR052064">
    <property type="entry name" value="Mito_IMP1_subunit"/>
</dbReference>
<dbReference type="InterPro" id="IPR015927">
    <property type="entry name" value="Peptidase_S24_S26A/B/C"/>
</dbReference>
<feature type="region of interest" description="Disordered" evidence="4">
    <location>
        <begin position="120"/>
        <end position="145"/>
    </location>
</feature>
<gene>
    <name evidence="6" type="ORF">ACFQ11_10580</name>
</gene>
<dbReference type="PANTHER" id="PTHR12383:SF16">
    <property type="entry name" value="MITOCHONDRIAL INNER MEMBRANE PROTEASE SUBUNIT 1"/>
    <property type="match status" value="1"/>
</dbReference>
<feature type="domain" description="Peptidase S24/S26A/S26B/S26C" evidence="5">
    <location>
        <begin position="24"/>
        <end position="90"/>
    </location>
</feature>
<reference evidence="7" key="1">
    <citation type="journal article" date="2019" name="Int. J. Syst. Evol. Microbiol.">
        <title>The Global Catalogue of Microorganisms (GCM) 10K type strain sequencing project: providing services to taxonomists for standard genome sequencing and annotation.</title>
        <authorList>
            <consortium name="The Broad Institute Genomics Platform"/>
            <consortium name="The Broad Institute Genome Sequencing Center for Infectious Disease"/>
            <person name="Wu L."/>
            <person name="Ma J."/>
        </authorList>
    </citation>
    <scope>NUCLEOTIDE SEQUENCE [LARGE SCALE GENOMIC DNA]</scope>
    <source>
        <strain evidence="7">JCM 31202</strain>
    </source>
</reference>
<name>A0ABW3EKZ1_9ACTN</name>
<comment type="subcellular location">
    <subcellularLocation>
        <location evidence="1">Endomembrane system</location>
    </subcellularLocation>
</comment>
<dbReference type="InterPro" id="IPR036286">
    <property type="entry name" value="LexA/Signal_pep-like_sf"/>
</dbReference>
<dbReference type="EMBL" id="JBHTJA010000014">
    <property type="protein sequence ID" value="MFD0900837.1"/>
    <property type="molecule type" value="Genomic_DNA"/>
</dbReference>
<evidence type="ECO:0000313" key="6">
    <source>
        <dbReference type="EMBL" id="MFD0900837.1"/>
    </source>
</evidence>
<evidence type="ECO:0000256" key="1">
    <source>
        <dbReference type="ARBA" id="ARBA00004308"/>
    </source>
</evidence>
<evidence type="ECO:0000313" key="7">
    <source>
        <dbReference type="Proteomes" id="UP001596972"/>
    </source>
</evidence>
<evidence type="ECO:0000256" key="4">
    <source>
        <dbReference type="SAM" id="MobiDB-lite"/>
    </source>
</evidence>
<dbReference type="CDD" id="cd06530">
    <property type="entry name" value="S26_SPase_I"/>
    <property type="match status" value="1"/>
</dbReference>
<keyword evidence="3" id="KW-0472">Membrane</keyword>
<dbReference type="RefSeq" id="WP_378297832.1">
    <property type="nucleotide sequence ID" value="NZ_JBHTJA010000014.1"/>
</dbReference>
<evidence type="ECO:0000256" key="3">
    <source>
        <dbReference type="ARBA" id="ARBA00023136"/>
    </source>
</evidence>
<protein>
    <submittedName>
        <fullName evidence="6">S24 family peptidase</fullName>
    </submittedName>
</protein>
<keyword evidence="2" id="KW-0378">Hydrolase</keyword>
<dbReference type="InterPro" id="IPR019533">
    <property type="entry name" value="Peptidase_S26"/>
</dbReference>
<sequence>MRIWGPLLLGGAALAAGWARRRLRTAAVEGESMLPGLRPGDWLVVRTGAPAAGDVVVARHPGRPDLLIVKRAVRRGPDGWWLESDNQRAPGRRDSWDFGAVPDGLVLGRAVARYWPPSRWGTVTRGGPDRGAADARARAAQRTEQ</sequence>
<organism evidence="6 7">
    <name type="scientific">Actinomadura sediminis</name>
    <dbReference type="NCBI Taxonomy" id="1038904"/>
    <lineage>
        <taxon>Bacteria</taxon>
        <taxon>Bacillati</taxon>
        <taxon>Actinomycetota</taxon>
        <taxon>Actinomycetes</taxon>
        <taxon>Streptosporangiales</taxon>
        <taxon>Thermomonosporaceae</taxon>
        <taxon>Actinomadura</taxon>
    </lineage>
</organism>
<dbReference type="Proteomes" id="UP001596972">
    <property type="component" value="Unassembled WGS sequence"/>
</dbReference>
<proteinExistence type="predicted"/>
<dbReference type="SUPFAM" id="SSF51306">
    <property type="entry name" value="LexA/Signal peptidase"/>
    <property type="match status" value="1"/>
</dbReference>
<keyword evidence="7" id="KW-1185">Reference proteome</keyword>
<accession>A0ABW3EKZ1</accession>
<feature type="compositionally biased region" description="Basic and acidic residues" evidence="4">
    <location>
        <begin position="127"/>
        <end position="145"/>
    </location>
</feature>
<dbReference type="Gene3D" id="2.10.109.10">
    <property type="entry name" value="Umud Fragment, subunit A"/>
    <property type="match status" value="1"/>
</dbReference>
<dbReference type="PANTHER" id="PTHR12383">
    <property type="entry name" value="PROTEASE FAMILY S26 MITOCHONDRIAL INNER MEMBRANE PROTEASE-RELATED"/>
    <property type="match status" value="1"/>
</dbReference>
<evidence type="ECO:0000256" key="2">
    <source>
        <dbReference type="ARBA" id="ARBA00022801"/>
    </source>
</evidence>